<comment type="caution">
    <text evidence="2">The sequence shown here is derived from an EMBL/GenBank/DDBJ whole genome shotgun (WGS) entry which is preliminary data.</text>
</comment>
<dbReference type="PANTHER" id="PTHR48475">
    <property type="entry name" value="RIBONUCLEASE H"/>
    <property type="match status" value="1"/>
</dbReference>
<dbReference type="SUPFAM" id="SSF56672">
    <property type="entry name" value="DNA/RNA polymerases"/>
    <property type="match status" value="1"/>
</dbReference>
<protein>
    <recommendedName>
        <fullName evidence="1">Reverse transcriptase/retrotransposon-derived protein RNase H-like domain-containing protein</fullName>
    </recommendedName>
</protein>
<dbReference type="Gene3D" id="3.30.70.270">
    <property type="match status" value="1"/>
</dbReference>
<dbReference type="AlphaFoldDB" id="A0AAD8VL53"/>
<dbReference type="Proteomes" id="UP001231189">
    <property type="component" value="Unassembled WGS sequence"/>
</dbReference>
<dbReference type="EMBL" id="JAUUTY010000007">
    <property type="protein sequence ID" value="KAK1610669.1"/>
    <property type="molecule type" value="Genomic_DNA"/>
</dbReference>
<dbReference type="Pfam" id="PF17919">
    <property type="entry name" value="RT_RNaseH_2"/>
    <property type="match status" value="1"/>
</dbReference>
<dbReference type="InterPro" id="IPR043502">
    <property type="entry name" value="DNA/RNA_pol_sf"/>
</dbReference>
<reference evidence="2" key="1">
    <citation type="submission" date="2023-07" db="EMBL/GenBank/DDBJ databases">
        <title>A chromosome-level genome assembly of Lolium multiflorum.</title>
        <authorList>
            <person name="Chen Y."/>
            <person name="Copetti D."/>
            <person name="Kolliker R."/>
            <person name="Studer B."/>
        </authorList>
    </citation>
    <scope>NUCLEOTIDE SEQUENCE</scope>
    <source>
        <strain evidence="2">02402/16</strain>
        <tissue evidence="2">Leaf</tissue>
    </source>
</reference>
<organism evidence="2 3">
    <name type="scientific">Lolium multiflorum</name>
    <name type="common">Italian ryegrass</name>
    <name type="synonym">Lolium perenne subsp. multiflorum</name>
    <dbReference type="NCBI Taxonomy" id="4521"/>
    <lineage>
        <taxon>Eukaryota</taxon>
        <taxon>Viridiplantae</taxon>
        <taxon>Streptophyta</taxon>
        <taxon>Embryophyta</taxon>
        <taxon>Tracheophyta</taxon>
        <taxon>Spermatophyta</taxon>
        <taxon>Magnoliopsida</taxon>
        <taxon>Liliopsida</taxon>
        <taxon>Poales</taxon>
        <taxon>Poaceae</taxon>
        <taxon>BOP clade</taxon>
        <taxon>Pooideae</taxon>
        <taxon>Poodae</taxon>
        <taxon>Poeae</taxon>
        <taxon>Poeae Chloroplast Group 2 (Poeae type)</taxon>
        <taxon>Loliodinae</taxon>
        <taxon>Loliinae</taxon>
        <taxon>Lolium</taxon>
    </lineage>
</organism>
<accession>A0AAD8VL53</accession>
<evidence type="ECO:0000259" key="1">
    <source>
        <dbReference type="Pfam" id="PF17919"/>
    </source>
</evidence>
<feature type="domain" description="Reverse transcriptase/retrotransposon-derived protein RNase H-like" evidence="1">
    <location>
        <begin position="258"/>
        <end position="358"/>
    </location>
</feature>
<dbReference type="InterPro" id="IPR041577">
    <property type="entry name" value="RT_RNaseH_2"/>
</dbReference>
<proteinExistence type="predicted"/>
<keyword evidence="3" id="KW-1185">Reference proteome</keyword>
<evidence type="ECO:0000313" key="3">
    <source>
        <dbReference type="Proteomes" id="UP001231189"/>
    </source>
</evidence>
<dbReference type="InterPro" id="IPR043128">
    <property type="entry name" value="Rev_trsase/Diguanyl_cyclase"/>
</dbReference>
<evidence type="ECO:0000313" key="2">
    <source>
        <dbReference type="EMBL" id="KAK1610669.1"/>
    </source>
</evidence>
<sequence length="362" mass="41316">MDAAYRSDILNKPITPEDVEALEAKRLELLATAKKFKDTAAAMLEERHHASVFVEDFIQREQEVDEGLAKDHLRNSNEQQPLATPKDNMTKAAEILKKKNEEIDIDYVRKLVASAMVQQSKADTSRREDHPVIVPKECYALVVSPRIDGYDFSKCLMDGGASLNIMYPETLERMNLTKEQLKHSTTEFHGVVPVVPFKSSYHVIFGRPTYHKFHARACYIYNKLKIPGPKAISRFVSRLGEKALPLYKLLKKTDKFVWDEAADAALQGLKEILTSPPILAAPGESEPMLLYLAATNRVISLVIVVERQEEGHEYGVQRPVYYISEVLTESKQRYPHFQKLAYGVFLGSRKLRHYFQEHPEQS</sequence>
<gene>
    <name evidence="2" type="ORF">QYE76_034342</name>
</gene>
<name>A0AAD8VL53_LOLMU</name>
<dbReference type="PANTHER" id="PTHR48475:SF2">
    <property type="entry name" value="RIBONUCLEASE H"/>
    <property type="match status" value="1"/>
</dbReference>